<name>A0A326UQ46_THEHA</name>
<dbReference type="RefSeq" id="WP_137686285.1">
    <property type="nucleotide sequence ID" value="NZ_BIFX01000002.1"/>
</dbReference>
<organism evidence="2 3">
    <name type="scientific">Thermosporothrix hazakensis</name>
    <dbReference type="NCBI Taxonomy" id="644383"/>
    <lineage>
        <taxon>Bacteria</taxon>
        <taxon>Bacillati</taxon>
        <taxon>Chloroflexota</taxon>
        <taxon>Ktedonobacteria</taxon>
        <taxon>Ktedonobacterales</taxon>
        <taxon>Thermosporotrichaceae</taxon>
        <taxon>Thermosporothrix</taxon>
    </lineage>
</organism>
<proteinExistence type="predicted"/>
<keyword evidence="3" id="KW-1185">Reference proteome</keyword>
<evidence type="ECO:0000259" key="1">
    <source>
        <dbReference type="Pfam" id="PF12706"/>
    </source>
</evidence>
<dbReference type="Gene3D" id="3.60.15.10">
    <property type="entry name" value="Ribonuclease Z/Hydroxyacylglutathione hydrolase-like"/>
    <property type="match status" value="1"/>
</dbReference>
<dbReference type="SUPFAM" id="SSF56281">
    <property type="entry name" value="Metallo-hydrolase/oxidoreductase"/>
    <property type="match status" value="1"/>
</dbReference>
<sequence>MTAITFWGTSDSRGVPRLLCTCDVCIQRAPRNVRMRPSISVHTTGGPIQIDFSPDFRQQFLQFSSGEIPRNVLITHLHNDHIAGLGDFGDLCFWHHAPARIFSPEEMITGLQQKFAHLTPERGIEMVATRELQLAEWQITFHQVQHGANGYSYAIRFTGRESTWAYMPDAFQVTDEQFKPLQHSDLLILGAAYWKEQAEPHQRSIYDVEEALAIKQRFGIRHMVLTHLSHDIDIPRYAERLPDGVMFAFDGLVIQLEALLKP</sequence>
<dbReference type="InterPro" id="IPR001279">
    <property type="entry name" value="Metallo-B-lactamas"/>
</dbReference>
<dbReference type="PANTHER" id="PTHR42663">
    <property type="entry name" value="HYDROLASE C777.06C-RELATED-RELATED"/>
    <property type="match status" value="1"/>
</dbReference>
<reference evidence="2 3" key="1">
    <citation type="submission" date="2018-06" db="EMBL/GenBank/DDBJ databases">
        <title>Genomic Encyclopedia of Archaeal and Bacterial Type Strains, Phase II (KMG-II): from individual species to whole genera.</title>
        <authorList>
            <person name="Goeker M."/>
        </authorList>
    </citation>
    <scope>NUCLEOTIDE SEQUENCE [LARGE SCALE GENOMIC DNA]</scope>
    <source>
        <strain evidence="2 3">ATCC BAA-1881</strain>
    </source>
</reference>
<dbReference type="InterPro" id="IPR036866">
    <property type="entry name" value="RibonucZ/Hydroxyglut_hydro"/>
</dbReference>
<gene>
    <name evidence="2" type="ORF">EI42_01769</name>
</gene>
<evidence type="ECO:0000313" key="2">
    <source>
        <dbReference type="EMBL" id="PZW32677.1"/>
    </source>
</evidence>
<dbReference type="Pfam" id="PF12706">
    <property type="entry name" value="Lactamase_B_2"/>
    <property type="match status" value="1"/>
</dbReference>
<dbReference type="AlphaFoldDB" id="A0A326UQ46"/>
<dbReference type="Proteomes" id="UP000248806">
    <property type="component" value="Unassembled WGS sequence"/>
</dbReference>
<accession>A0A326UQ46</accession>
<dbReference type="EMBL" id="QKUF01000004">
    <property type="protein sequence ID" value="PZW32677.1"/>
    <property type="molecule type" value="Genomic_DNA"/>
</dbReference>
<dbReference type="OrthoDB" id="9800940at2"/>
<evidence type="ECO:0000313" key="3">
    <source>
        <dbReference type="Proteomes" id="UP000248806"/>
    </source>
</evidence>
<dbReference type="CDD" id="cd16279">
    <property type="entry name" value="metallo-hydrolase-like_MBL-fold"/>
    <property type="match status" value="1"/>
</dbReference>
<feature type="domain" description="Metallo-beta-lactamase" evidence="1">
    <location>
        <begin position="49"/>
        <end position="227"/>
    </location>
</feature>
<comment type="caution">
    <text evidence="2">The sequence shown here is derived from an EMBL/GenBank/DDBJ whole genome shotgun (WGS) entry which is preliminary data.</text>
</comment>
<protein>
    <submittedName>
        <fullName evidence="2">Phosphoribosyl 1,2-cyclic phosphate phosphodiesterase</fullName>
    </submittedName>
</protein>
<dbReference type="PANTHER" id="PTHR42663:SF6">
    <property type="entry name" value="HYDROLASE C777.06C-RELATED"/>
    <property type="match status" value="1"/>
</dbReference>